<evidence type="ECO:0000313" key="1">
    <source>
        <dbReference type="EMBL" id="GAA5809237.1"/>
    </source>
</evidence>
<sequence length="281" mass="32892">MLINEVNNKLEVLLDVGKAVVTTDILFTSNRHCDFDSIKKVQLSSSISYSRERTYVKALGKVCEEEAEDNILVDNFYDGLYSLFKKDKKTWDEEDKFLMKSVSDYLSLVVKRKVKRIELEVESFDLFHYAFIVPSEWEEEMRENIIRPIFVQSGLILNEDHQDKLLFFSNIESICYGLKDKNADDYSFKRGQNTILCRLSPDKREIVLKFDLIQTTNTLFNFPNSKMFPKDQFISSGYRRGAVRKSPKSKLVLVDQDQIVENEEVLKDEENEETKRWRAGS</sequence>
<gene>
    <name evidence="1" type="ORF">MFLAVUS_002642</name>
</gene>
<keyword evidence="2" id="KW-1185">Reference proteome</keyword>
<name>A0ABP9YQX0_9FUNG</name>
<comment type="caution">
    <text evidence="1">The sequence shown here is derived from an EMBL/GenBank/DDBJ whole genome shotgun (WGS) entry which is preliminary data.</text>
</comment>
<evidence type="ECO:0000313" key="2">
    <source>
        <dbReference type="Proteomes" id="UP001473302"/>
    </source>
</evidence>
<protein>
    <submittedName>
        <fullName evidence="1">Uncharacterized protein</fullName>
    </submittedName>
</protein>
<reference evidence="1 2" key="1">
    <citation type="submission" date="2024-04" db="EMBL/GenBank/DDBJ databases">
        <title>genome sequences of Mucor flavus KT1a and Helicostylum pulchrum KT1b strains isolated from the surface of a dry-aged beef.</title>
        <authorList>
            <person name="Toyotome T."/>
            <person name="Hosono M."/>
            <person name="Torimaru M."/>
            <person name="Fukuda K."/>
            <person name="Mikami N."/>
        </authorList>
    </citation>
    <scope>NUCLEOTIDE SEQUENCE [LARGE SCALE GENOMIC DNA]</scope>
    <source>
        <strain evidence="1 2">KT1a</strain>
    </source>
</reference>
<dbReference type="Proteomes" id="UP001473302">
    <property type="component" value="Unassembled WGS sequence"/>
</dbReference>
<dbReference type="EMBL" id="BAABUK010000004">
    <property type="protein sequence ID" value="GAA5809237.1"/>
    <property type="molecule type" value="Genomic_DNA"/>
</dbReference>
<organism evidence="1 2">
    <name type="scientific">Mucor flavus</name>
    <dbReference type="NCBI Taxonomy" id="439312"/>
    <lineage>
        <taxon>Eukaryota</taxon>
        <taxon>Fungi</taxon>
        <taxon>Fungi incertae sedis</taxon>
        <taxon>Mucoromycota</taxon>
        <taxon>Mucoromycotina</taxon>
        <taxon>Mucoromycetes</taxon>
        <taxon>Mucorales</taxon>
        <taxon>Mucorineae</taxon>
        <taxon>Mucoraceae</taxon>
        <taxon>Mucor</taxon>
    </lineage>
</organism>
<proteinExistence type="predicted"/>
<accession>A0ABP9YQX0</accession>